<reference evidence="1 2" key="1">
    <citation type="submission" date="2021-03" db="EMBL/GenBank/DDBJ databases">
        <title>Genomic Encyclopedia of Type Strains, Phase III (KMG-III): the genomes of soil and plant-associated and newly described type strains.</title>
        <authorList>
            <person name="Whitman W."/>
        </authorList>
    </citation>
    <scope>NUCLEOTIDE SEQUENCE [LARGE SCALE GENOMIC DNA]</scope>
    <source>
        <strain evidence="1 2">IMMIB AFH-6</strain>
    </source>
</reference>
<comment type="caution">
    <text evidence="1">The sequence shown here is derived from an EMBL/GenBank/DDBJ whole genome shotgun (WGS) entry which is preliminary data.</text>
</comment>
<evidence type="ECO:0000313" key="1">
    <source>
        <dbReference type="EMBL" id="MBP2292014.1"/>
    </source>
</evidence>
<evidence type="ECO:0000313" key="2">
    <source>
        <dbReference type="Proteomes" id="UP000781958"/>
    </source>
</evidence>
<dbReference type="RefSeq" id="WP_209765810.1">
    <property type="nucleotide sequence ID" value="NZ_JAGINP010000005.1"/>
</dbReference>
<dbReference type="Proteomes" id="UP000781958">
    <property type="component" value="Unassembled WGS sequence"/>
</dbReference>
<keyword evidence="2" id="KW-1185">Reference proteome</keyword>
<gene>
    <name evidence="1" type="ORF">J2851_001775</name>
</gene>
<accession>A0ABS4SHH5</accession>
<protein>
    <submittedName>
        <fullName evidence="1">Uncharacterized protein</fullName>
    </submittedName>
</protein>
<proteinExistence type="predicted"/>
<name>A0ABS4SHH5_9PROT</name>
<sequence length="71" mass="7977">MPLPDSLEAVARDRLAQLGLRDCAYVKAVTRRGRTRYVAYGADGTKLWQFRSRELADAAMAQQDLRALSVH</sequence>
<organism evidence="1 2">
    <name type="scientific">Azospirillum rugosum</name>
    <dbReference type="NCBI Taxonomy" id="416170"/>
    <lineage>
        <taxon>Bacteria</taxon>
        <taxon>Pseudomonadati</taxon>
        <taxon>Pseudomonadota</taxon>
        <taxon>Alphaproteobacteria</taxon>
        <taxon>Rhodospirillales</taxon>
        <taxon>Azospirillaceae</taxon>
        <taxon>Azospirillum</taxon>
    </lineage>
</organism>
<dbReference type="EMBL" id="JAGINP010000005">
    <property type="protein sequence ID" value="MBP2292014.1"/>
    <property type="molecule type" value="Genomic_DNA"/>
</dbReference>